<accession>A0AAN6ERN3</accession>
<protein>
    <submittedName>
        <fullName evidence="2">Uncharacterized protein</fullName>
    </submittedName>
</protein>
<feature type="region of interest" description="Disordered" evidence="1">
    <location>
        <begin position="1"/>
        <end position="154"/>
    </location>
</feature>
<evidence type="ECO:0000313" key="3">
    <source>
        <dbReference type="Proteomes" id="UP001161757"/>
    </source>
</evidence>
<name>A0AAN6ERN3_EXODE</name>
<gene>
    <name evidence="2" type="ORF">HRR80_006779</name>
</gene>
<dbReference type="Proteomes" id="UP001161757">
    <property type="component" value="Unassembled WGS sequence"/>
</dbReference>
<feature type="compositionally biased region" description="Polar residues" evidence="1">
    <location>
        <begin position="125"/>
        <end position="139"/>
    </location>
</feature>
<proteinExistence type="predicted"/>
<organism evidence="2 3">
    <name type="scientific">Exophiala dermatitidis</name>
    <name type="common">Black yeast-like fungus</name>
    <name type="synonym">Wangiella dermatitidis</name>
    <dbReference type="NCBI Taxonomy" id="5970"/>
    <lineage>
        <taxon>Eukaryota</taxon>
        <taxon>Fungi</taxon>
        <taxon>Dikarya</taxon>
        <taxon>Ascomycota</taxon>
        <taxon>Pezizomycotina</taxon>
        <taxon>Eurotiomycetes</taxon>
        <taxon>Chaetothyriomycetidae</taxon>
        <taxon>Chaetothyriales</taxon>
        <taxon>Herpotrichiellaceae</taxon>
        <taxon>Exophiala</taxon>
    </lineage>
</organism>
<evidence type="ECO:0000313" key="2">
    <source>
        <dbReference type="EMBL" id="KAJ8989051.1"/>
    </source>
</evidence>
<feature type="region of interest" description="Disordered" evidence="1">
    <location>
        <begin position="166"/>
        <end position="196"/>
    </location>
</feature>
<dbReference type="AlphaFoldDB" id="A0AAN6ERN3"/>
<dbReference type="EMBL" id="JAJGCB010000015">
    <property type="protein sequence ID" value="KAJ8989051.1"/>
    <property type="molecule type" value="Genomic_DNA"/>
</dbReference>
<reference evidence="2" key="1">
    <citation type="submission" date="2023-01" db="EMBL/GenBank/DDBJ databases">
        <title>Exophiala dermititidis isolated from Cystic Fibrosis Patient.</title>
        <authorList>
            <person name="Kurbessoian T."/>
            <person name="Crocker A."/>
            <person name="Murante D."/>
            <person name="Hogan D.A."/>
            <person name="Stajich J.E."/>
        </authorList>
    </citation>
    <scope>NUCLEOTIDE SEQUENCE</scope>
    <source>
        <strain evidence="2">Ex8</strain>
    </source>
</reference>
<feature type="compositionally biased region" description="Low complexity" evidence="1">
    <location>
        <begin position="16"/>
        <end position="29"/>
    </location>
</feature>
<comment type="caution">
    <text evidence="2">The sequence shown here is derived from an EMBL/GenBank/DDBJ whole genome shotgun (WGS) entry which is preliminary data.</text>
</comment>
<feature type="compositionally biased region" description="Basic and acidic residues" evidence="1">
    <location>
        <begin position="141"/>
        <end position="153"/>
    </location>
</feature>
<sequence>MPQADKTPASTRRFLPLSSSSANPPSIASARKHAFQSSHPQPSGSTSPFYATPRFHSVVRKEKDDIQTTFDDDDLVTPSVPTFRVSLPPQDSIEPEDDDLGRISPLHSRNKISTPVTKRRKVSHSETQLGETITISSSPELAERPANDQHEDEGLIGWNSGLEEEDDVAATTHGPNETNKSTRFRPGPAASAGTPSLPRVVFRSVAEDAEPRSVGSGAVIPEVFSPSKRKGKPDYIPGGSADIVRSWVLNVAAQESQAGPAAGMIFVIQRVIKDRSGRFVVVLSDDGSSWLLPAQHQKGFADPKATLTGINPGLRVLIKGHAMKWPLHFGTPLGDVRVAASWELTPAG</sequence>
<feature type="compositionally biased region" description="Polar residues" evidence="1">
    <location>
        <begin position="35"/>
        <end position="49"/>
    </location>
</feature>
<evidence type="ECO:0000256" key="1">
    <source>
        <dbReference type="SAM" id="MobiDB-lite"/>
    </source>
</evidence>